<dbReference type="GO" id="GO:0030246">
    <property type="term" value="F:carbohydrate binding"/>
    <property type="evidence" value="ECO:0007669"/>
    <property type="project" value="InterPro"/>
</dbReference>
<dbReference type="Gene3D" id="2.40.170.20">
    <property type="entry name" value="TonB-dependent receptor, beta-barrel domain"/>
    <property type="match status" value="1"/>
</dbReference>
<comment type="similarity">
    <text evidence="8">Belongs to the TonB-dependent receptor family.</text>
</comment>
<comment type="subcellular location">
    <subcellularLocation>
        <location evidence="1 8">Cell outer membrane</location>
        <topology evidence="1 8">Multi-pass membrane protein</topology>
    </subcellularLocation>
</comment>
<protein>
    <submittedName>
        <fullName evidence="11">Carboxypeptidase regulatory-like domain-containing protein</fullName>
    </submittedName>
</protein>
<proteinExistence type="inferred from homology"/>
<evidence type="ECO:0000256" key="7">
    <source>
        <dbReference type="ARBA" id="ARBA00023237"/>
    </source>
</evidence>
<evidence type="ECO:0000256" key="5">
    <source>
        <dbReference type="ARBA" id="ARBA00022729"/>
    </source>
</evidence>
<dbReference type="GO" id="GO:0015344">
    <property type="term" value="F:siderophore uptake transmembrane transporter activity"/>
    <property type="evidence" value="ECO:0007669"/>
    <property type="project" value="TreeGrafter"/>
</dbReference>
<keyword evidence="11" id="KW-0121">Carboxypeptidase</keyword>
<keyword evidence="4 8" id="KW-0812">Transmembrane</keyword>
<keyword evidence="12" id="KW-1185">Reference proteome</keyword>
<evidence type="ECO:0000313" key="11">
    <source>
        <dbReference type="EMBL" id="MBC9811335.1"/>
    </source>
</evidence>
<dbReference type="InterPro" id="IPR012910">
    <property type="entry name" value="Plug_dom"/>
</dbReference>
<keyword evidence="11" id="KW-0645">Protease</keyword>
<dbReference type="Gene3D" id="2.60.40.1120">
    <property type="entry name" value="Carboxypeptidase-like, regulatory domain"/>
    <property type="match status" value="1"/>
</dbReference>
<evidence type="ECO:0000256" key="9">
    <source>
        <dbReference type="SAM" id="SignalP"/>
    </source>
</evidence>
<dbReference type="PANTHER" id="PTHR30069:SF29">
    <property type="entry name" value="HEMOGLOBIN AND HEMOGLOBIN-HAPTOGLOBIN-BINDING PROTEIN 1-RELATED"/>
    <property type="match status" value="1"/>
</dbReference>
<keyword evidence="6 8" id="KW-0472">Membrane</keyword>
<gene>
    <name evidence="11" type="ORF">H9Y05_02495</name>
</gene>
<dbReference type="GO" id="GO:0004180">
    <property type="term" value="F:carboxypeptidase activity"/>
    <property type="evidence" value="ECO:0007669"/>
    <property type="project" value="UniProtKB-KW"/>
</dbReference>
<keyword evidence="5 9" id="KW-0732">Signal</keyword>
<dbReference type="InterPro" id="IPR037066">
    <property type="entry name" value="Plug_dom_sf"/>
</dbReference>
<evidence type="ECO:0000256" key="6">
    <source>
        <dbReference type="ARBA" id="ARBA00023136"/>
    </source>
</evidence>
<evidence type="ECO:0000256" key="3">
    <source>
        <dbReference type="ARBA" id="ARBA00022452"/>
    </source>
</evidence>
<dbReference type="GO" id="GO:0044718">
    <property type="term" value="P:siderophore transmembrane transport"/>
    <property type="evidence" value="ECO:0007669"/>
    <property type="project" value="TreeGrafter"/>
</dbReference>
<keyword evidence="11" id="KW-0378">Hydrolase</keyword>
<dbReference type="InterPro" id="IPR013784">
    <property type="entry name" value="Carb-bd-like_fold"/>
</dbReference>
<dbReference type="Pfam" id="PF13620">
    <property type="entry name" value="CarboxypepD_reg"/>
    <property type="match status" value="1"/>
</dbReference>
<dbReference type="AlphaFoldDB" id="A0A8J6U1M8"/>
<dbReference type="PANTHER" id="PTHR30069">
    <property type="entry name" value="TONB-DEPENDENT OUTER MEMBRANE RECEPTOR"/>
    <property type="match status" value="1"/>
</dbReference>
<keyword evidence="7 8" id="KW-0998">Cell outer membrane</keyword>
<comment type="caution">
    <text evidence="11">The sequence shown here is derived from an EMBL/GenBank/DDBJ whole genome shotgun (WGS) entry which is preliminary data.</text>
</comment>
<dbReference type="InterPro" id="IPR039426">
    <property type="entry name" value="TonB-dep_rcpt-like"/>
</dbReference>
<dbReference type="GO" id="GO:0009279">
    <property type="term" value="C:cell outer membrane"/>
    <property type="evidence" value="ECO:0007669"/>
    <property type="project" value="UniProtKB-SubCell"/>
</dbReference>
<evidence type="ECO:0000313" key="12">
    <source>
        <dbReference type="Proteomes" id="UP000652681"/>
    </source>
</evidence>
<reference evidence="11" key="1">
    <citation type="submission" date="2020-09" db="EMBL/GenBank/DDBJ databases">
        <title>Taishania pollutisoli gen. nov., sp. nov., Isolated from Tetrabromobisphenol A-Contaminated Soil.</title>
        <authorList>
            <person name="Chen Q."/>
        </authorList>
    </citation>
    <scope>NUCLEOTIDE SEQUENCE</scope>
    <source>
        <strain evidence="11">CZZ-1</strain>
    </source>
</reference>
<accession>A0A8J6U1M8</accession>
<evidence type="ECO:0000259" key="10">
    <source>
        <dbReference type="Pfam" id="PF07715"/>
    </source>
</evidence>
<dbReference type="EMBL" id="JACVEL010000001">
    <property type="protein sequence ID" value="MBC9811335.1"/>
    <property type="molecule type" value="Genomic_DNA"/>
</dbReference>
<dbReference type="InterPro" id="IPR036942">
    <property type="entry name" value="Beta-barrel_TonB_sf"/>
</dbReference>
<dbReference type="SUPFAM" id="SSF49452">
    <property type="entry name" value="Starch-binding domain-like"/>
    <property type="match status" value="1"/>
</dbReference>
<evidence type="ECO:0000256" key="4">
    <source>
        <dbReference type="ARBA" id="ARBA00022692"/>
    </source>
</evidence>
<dbReference type="SUPFAM" id="SSF56935">
    <property type="entry name" value="Porins"/>
    <property type="match status" value="1"/>
</dbReference>
<dbReference type="Pfam" id="PF07715">
    <property type="entry name" value="Plug"/>
    <property type="match status" value="1"/>
</dbReference>
<name>A0A8J6U1M8_9FLAO</name>
<evidence type="ECO:0000256" key="8">
    <source>
        <dbReference type="PROSITE-ProRule" id="PRU01360"/>
    </source>
</evidence>
<feature type="chain" id="PRO_5035328424" evidence="9">
    <location>
        <begin position="24"/>
        <end position="1254"/>
    </location>
</feature>
<keyword evidence="3 8" id="KW-1134">Transmembrane beta strand</keyword>
<organism evidence="11 12">
    <name type="scientific">Taishania pollutisoli</name>
    <dbReference type="NCBI Taxonomy" id="2766479"/>
    <lineage>
        <taxon>Bacteria</taxon>
        <taxon>Pseudomonadati</taxon>
        <taxon>Bacteroidota</taxon>
        <taxon>Flavobacteriia</taxon>
        <taxon>Flavobacteriales</taxon>
        <taxon>Crocinitomicaceae</taxon>
        <taxon>Taishania</taxon>
    </lineage>
</organism>
<evidence type="ECO:0000256" key="1">
    <source>
        <dbReference type="ARBA" id="ARBA00004571"/>
    </source>
</evidence>
<feature type="domain" description="TonB-dependent receptor plug" evidence="10">
    <location>
        <begin position="139"/>
        <end position="226"/>
    </location>
</feature>
<sequence length="1254" mass="139173">MLRNLHLLIVSVLLSAAYSFSQSGLGTIRGSVVDGDTREPIAFAKVLLLQDGTVKGGANTDDEGKFQINSISPGSYDVEVRNEGDGYQPTALTGVVVNAEKITFLDNIEISKPSDVKQIDEMVIVAYKVPLIDKDGGASGATVTREDISRLPVRSAAGVAQTVGGVNTNEDDGSISVRGSRSDATYYYIDGIKVRGSSNLPKSAIEEVSVITGGLPANYGDVTGGVISVTTRGPSSKFFGSLEGVTSGFYFKGKDPDGYDGKVYGLDKYAYNMVEGMFSGPLFMKKDSTGAKVKPILGFLLSANYLNEVDNRPLNGGSYRIKKEIRDSLMESPLVLNASGNGTFYRSSLLRQKDFENTKWRMNAKSQTLSAQAKIDVNTGPSVNLSFGGSMNYYDRSLYDRSSSLMNFQNFGTAKNLDWRVFGRLTQRFSNNREGSASKVKSANYSLMVDYSQSRQRSYDPKHGFKIFNYGHVGTFRSNYDTSLVFVDSLNAYVQQAVPFQNGVTFETSETNPGLSALTNQYYDLFGSATDFDMLRNRNALLNGDAPISVYQIWNNLGTPYNGFGIVENNQFRVTGSGSINIGGHSLSLGFEYEQRTDRGWGAGDNGPLGIWSHARLLMNSHISEIDVNNPTIIQEGAYRKIYYDRLNTGYAASNGGVYGGAQSGATGGQVDYQSFFDYNVRKELGLNPGGNDYVDIDSYDPGMYNFSMFSPDELLNNGNSYVTYYGYDHAGNRVKGRTDIDKYFTEFDENGNYKRFVGAFQPTYISGYIMDKFAFRDLVFNVGVRVDVFDANQPVLKDKYLFYNALTAGEARERANTGGQDYDWVVVPQSIGDDYTVYVDDVAAPTRINGFRSGDTWYNANGDQIEDPAVLRGAGGIAPWLQNPNQKSISSDAFEDYKAQVSVMPRIAFSFPVSEESSFFAHYDILTKRPTTGVRFDPYEYQFIQTRGQAINNSNLKPEKTIDYELGFQQVLTRTSSIKISAFYREQRDNVQLINVVEAYPATYRTFGNRDFGTVKGLTVAYDLRRTGNIRMTAAYTLQFADGTGSDATSMAGLINAGLPNLRAIFPYSFDQRHAFAISFDYRYGKGADYNGPRIKDFQVLANTGLNIMTNIYSGNPYSKKLDIVNEGMFTQIASGLDGTTNGSRLPWSYRLDMQLDRTFDIEIGKTDDKKRVTFLNVYLRVTNLFNQKNVLSVYRATGNWNDDGYLEAANSQASIQNQQDEQSFRDYYLMKIQNPFNISAPRTIRLGVKFDF</sequence>
<dbReference type="PROSITE" id="PS52016">
    <property type="entry name" value="TONB_DEPENDENT_REC_3"/>
    <property type="match status" value="1"/>
</dbReference>
<keyword evidence="2 8" id="KW-0813">Transport</keyword>
<dbReference type="RefSeq" id="WP_163490525.1">
    <property type="nucleotide sequence ID" value="NZ_JACVEL010000001.1"/>
</dbReference>
<feature type="signal peptide" evidence="9">
    <location>
        <begin position="1"/>
        <end position="23"/>
    </location>
</feature>
<dbReference type="Proteomes" id="UP000652681">
    <property type="component" value="Unassembled WGS sequence"/>
</dbReference>
<dbReference type="Gene3D" id="2.170.130.10">
    <property type="entry name" value="TonB-dependent receptor, plug domain"/>
    <property type="match status" value="1"/>
</dbReference>
<evidence type="ECO:0000256" key="2">
    <source>
        <dbReference type="ARBA" id="ARBA00022448"/>
    </source>
</evidence>